<comment type="caution">
    <text evidence="2">The sequence shown here is derived from an EMBL/GenBank/DDBJ whole genome shotgun (WGS) entry which is preliminary data.</text>
</comment>
<evidence type="ECO:0000256" key="1">
    <source>
        <dbReference type="SAM" id="MobiDB-lite"/>
    </source>
</evidence>
<name>A0AAV4MG17_CAEEX</name>
<feature type="compositionally biased region" description="Basic and acidic residues" evidence="1">
    <location>
        <begin position="89"/>
        <end position="117"/>
    </location>
</feature>
<evidence type="ECO:0000313" key="3">
    <source>
        <dbReference type="Proteomes" id="UP001054945"/>
    </source>
</evidence>
<evidence type="ECO:0000313" key="2">
    <source>
        <dbReference type="EMBL" id="GIX71407.1"/>
    </source>
</evidence>
<dbReference type="AlphaFoldDB" id="A0AAV4MG17"/>
<reference evidence="2 3" key="1">
    <citation type="submission" date="2021-06" db="EMBL/GenBank/DDBJ databases">
        <title>Caerostris extrusa draft genome.</title>
        <authorList>
            <person name="Kono N."/>
            <person name="Arakawa K."/>
        </authorList>
    </citation>
    <scope>NUCLEOTIDE SEQUENCE [LARGE SCALE GENOMIC DNA]</scope>
</reference>
<dbReference type="Proteomes" id="UP001054945">
    <property type="component" value="Unassembled WGS sequence"/>
</dbReference>
<organism evidence="2 3">
    <name type="scientific">Caerostris extrusa</name>
    <name type="common">Bark spider</name>
    <name type="synonym">Caerostris bankana</name>
    <dbReference type="NCBI Taxonomy" id="172846"/>
    <lineage>
        <taxon>Eukaryota</taxon>
        <taxon>Metazoa</taxon>
        <taxon>Ecdysozoa</taxon>
        <taxon>Arthropoda</taxon>
        <taxon>Chelicerata</taxon>
        <taxon>Arachnida</taxon>
        <taxon>Araneae</taxon>
        <taxon>Araneomorphae</taxon>
        <taxon>Entelegynae</taxon>
        <taxon>Araneoidea</taxon>
        <taxon>Araneidae</taxon>
        <taxon>Caerostris</taxon>
    </lineage>
</organism>
<dbReference type="EMBL" id="BPLR01002220">
    <property type="protein sequence ID" value="GIX71407.1"/>
    <property type="molecule type" value="Genomic_DNA"/>
</dbReference>
<gene>
    <name evidence="2" type="ORF">CEXT_782371</name>
</gene>
<protein>
    <submittedName>
        <fullName evidence="2">Uncharacterized protein</fullName>
    </submittedName>
</protein>
<keyword evidence="3" id="KW-1185">Reference proteome</keyword>
<feature type="region of interest" description="Disordered" evidence="1">
    <location>
        <begin position="78"/>
        <end position="117"/>
    </location>
</feature>
<accession>A0AAV4MG17</accession>
<sequence>MPYSKILQIRIRRIRKSKERRRKQKMAASEMTRRKLLSGSKKLSLAVAEFITHKESLKSTFHHKQEIRTFRHKDYLGHFPRTTSANKEQQQKKEQHKFEVQREKLHVITSEKKRQRP</sequence>
<proteinExistence type="predicted"/>